<evidence type="ECO:0000259" key="1">
    <source>
        <dbReference type="Pfam" id="PF01926"/>
    </source>
</evidence>
<accession>A0A9P6QHY7</accession>
<protein>
    <recommendedName>
        <fullName evidence="1">G domain-containing protein</fullName>
    </recommendedName>
</protein>
<feature type="domain" description="G" evidence="1">
    <location>
        <begin position="23"/>
        <end position="118"/>
    </location>
</feature>
<organism evidence="2 3">
    <name type="scientific">Actinomortierella ambigua</name>
    <dbReference type="NCBI Taxonomy" id="1343610"/>
    <lineage>
        <taxon>Eukaryota</taxon>
        <taxon>Fungi</taxon>
        <taxon>Fungi incertae sedis</taxon>
        <taxon>Mucoromycota</taxon>
        <taxon>Mortierellomycotina</taxon>
        <taxon>Mortierellomycetes</taxon>
        <taxon>Mortierellales</taxon>
        <taxon>Mortierellaceae</taxon>
        <taxon>Actinomortierella</taxon>
    </lineage>
</organism>
<dbReference type="Pfam" id="PF01926">
    <property type="entry name" value="MMR_HSR1"/>
    <property type="match status" value="1"/>
</dbReference>
<dbReference type="Gene3D" id="3.40.50.300">
    <property type="entry name" value="P-loop containing nucleotide triphosphate hydrolases"/>
    <property type="match status" value="1"/>
</dbReference>
<dbReference type="OrthoDB" id="8954335at2759"/>
<dbReference type="AlphaFoldDB" id="A0A9P6QHY7"/>
<reference evidence="2" key="1">
    <citation type="journal article" date="2020" name="Fungal Divers.">
        <title>Resolving the Mortierellaceae phylogeny through synthesis of multi-gene phylogenetics and phylogenomics.</title>
        <authorList>
            <person name="Vandepol N."/>
            <person name="Liber J."/>
            <person name="Desiro A."/>
            <person name="Na H."/>
            <person name="Kennedy M."/>
            <person name="Barry K."/>
            <person name="Grigoriev I.V."/>
            <person name="Miller A.N."/>
            <person name="O'Donnell K."/>
            <person name="Stajich J.E."/>
            <person name="Bonito G."/>
        </authorList>
    </citation>
    <scope>NUCLEOTIDE SEQUENCE</scope>
    <source>
        <strain evidence="2">BC1065</strain>
    </source>
</reference>
<evidence type="ECO:0000313" key="2">
    <source>
        <dbReference type="EMBL" id="KAG0269319.1"/>
    </source>
</evidence>
<keyword evidence="3" id="KW-1185">Reference proteome</keyword>
<evidence type="ECO:0000313" key="3">
    <source>
        <dbReference type="Proteomes" id="UP000807716"/>
    </source>
</evidence>
<gene>
    <name evidence="2" type="ORF">DFQ27_004003</name>
</gene>
<sequence length="211" mass="23907">MSSNQPSNPPSAYSQAATEITAIMYIGNSGVGKSTLLNKLGGDFHAGVSWRKGLTKDVSENWVKLKGKRVLLVDVPGLFEPRREETEHNARMLTQALGRGYRYNLTFVLRASSRGFEEADLLMISKVNECVKGIVGLDVTFKAIINQINDDEVYEMYNETVAKDNFQSQFAEWEEEGYHFDITIDSVLLLRHDQDFVQKKTSEVLKNFECR</sequence>
<dbReference type="InterPro" id="IPR027417">
    <property type="entry name" value="P-loop_NTPase"/>
</dbReference>
<proteinExistence type="predicted"/>
<name>A0A9P6QHY7_9FUNG</name>
<dbReference type="GO" id="GO:0005525">
    <property type="term" value="F:GTP binding"/>
    <property type="evidence" value="ECO:0007669"/>
    <property type="project" value="InterPro"/>
</dbReference>
<comment type="caution">
    <text evidence="2">The sequence shown here is derived from an EMBL/GenBank/DDBJ whole genome shotgun (WGS) entry which is preliminary data.</text>
</comment>
<dbReference type="SUPFAM" id="SSF52540">
    <property type="entry name" value="P-loop containing nucleoside triphosphate hydrolases"/>
    <property type="match status" value="1"/>
</dbReference>
<dbReference type="InterPro" id="IPR006073">
    <property type="entry name" value="GTP-bd"/>
</dbReference>
<dbReference type="EMBL" id="JAAAJB010000028">
    <property type="protein sequence ID" value="KAG0269319.1"/>
    <property type="molecule type" value="Genomic_DNA"/>
</dbReference>
<dbReference type="Proteomes" id="UP000807716">
    <property type="component" value="Unassembled WGS sequence"/>
</dbReference>